<accession>A0A5C3PIX7</accession>
<evidence type="ECO:0000313" key="2">
    <source>
        <dbReference type="Proteomes" id="UP000308197"/>
    </source>
</evidence>
<organism evidence="1 2">
    <name type="scientific">Polyporus arcularius HHB13444</name>
    <dbReference type="NCBI Taxonomy" id="1314778"/>
    <lineage>
        <taxon>Eukaryota</taxon>
        <taxon>Fungi</taxon>
        <taxon>Dikarya</taxon>
        <taxon>Basidiomycota</taxon>
        <taxon>Agaricomycotina</taxon>
        <taxon>Agaricomycetes</taxon>
        <taxon>Polyporales</taxon>
        <taxon>Polyporaceae</taxon>
        <taxon>Polyporus</taxon>
    </lineage>
</organism>
<reference evidence="1 2" key="1">
    <citation type="journal article" date="2019" name="Nat. Ecol. Evol.">
        <title>Megaphylogeny resolves global patterns of mushroom evolution.</title>
        <authorList>
            <person name="Varga T."/>
            <person name="Krizsan K."/>
            <person name="Foldi C."/>
            <person name="Dima B."/>
            <person name="Sanchez-Garcia M."/>
            <person name="Sanchez-Ramirez S."/>
            <person name="Szollosi G.J."/>
            <person name="Szarkandi J.G."/>
            <person name="Papp V."/>
            <person name="Albert L."/>
            <person name="Andreopoulos W."/>
            <person name="Angelini C."/>
            <person name="Antonin V."/>
            <person name="Barry K.W."/>
            <person name="Bougher N.L."/>
            <person name="Buchanan P."/>
            <person name="Buyck B."/>
            <person name="Bense V."/>
            <person name="Catcheside P."/>
            <person name="Chovatia M."/>
            <person name="Cooper J."/>
            <person name="Damon W."/>
            <person name="Desjardin D."/>
            <person name="Finy P."/>
            <person name="Geml J."/>
            <person name="Haridas S."/>
            <person name="Hughes K."/>
            <person name="Justo A."/>
            <person name="Karasinski D."/>
            <person name="Kautmanova I."/>
            <person name="Kiss B."/>
            <person name="Kocsube S."/>
            <person name="Kotiranta H."/>
            <person name="LaButti K.M."/>
            <person name="Lechner B.E."/>
            <person name="Liimatainen K."/>
            <person name="Lipzen A."/>
            <person name="Lukacs Z."/>
            <person name="Mihaltcheva S."/>
            <person name="Morgado L.N."/>
            <person name="Niskanen T."/>
            <person name="Noordeloos M.E."/>
            <person name="Ohm R.A."/>
            <person name="Ortiz-Santana B."/>
            <person name="Ovrebo C."/>
            <person name="Racz N."/>
            <person name="Riley R."/>
            <person name="Savchenko A."/>
            <person name="Shiryaev A."/>
            <person name="Soop K."/>
            <person name="Spirin V."/>
            <person name="Szebenyi C."/>
            <person name="Tomsovsky M."/>
            <person name="Tulloss R.E."/>
            <person name="Uehling J."/>
            <person name="Grigoriev I.V."/>
            <person name="Vagvolgyi C."/>
            <person name="Papp T."/>
            <person name="Martin F.M."/>
            <person name="Miettinen O."/>
            <person name="Hibbett D.S."/>
            <person name="Nagy L.G."/>
        </authorList>
    </citation>
    <scope>NUCLEOTIDE SEQUENCE [LARGE SCALE GENOMIC DNA]</scope>
    <source>
        <strain evidence="1 2">HHB13444</strain>
    </source>
</reference>
<protein>
    <recommendedName>
        <fullName evidence="3">F-box domain-containing protein</fullName>
    </recommendedName>
</protein>
<evidence type="ECO:0008006" key="3">
    <source>
        <dbReference type="Google" id="ProtNLM"/>
    </source>
</evidence>
<dbReference type="InterPro" id="IPR032675">
    <property type="entry name" value="LRR_dom_sf"/>
</dbReference>
<dbReference type="EMBL" id="ML211073">
    <property type="protein sequence ID" value="TFK89526.1"/>
    <property type="molecule type" value="Genomic_DNA"/>
</dbReference>
<dbReference type="Proteomes" id="UP000308197">
    <property type="component" value="Unassembled WGS sequence"/>
</dbReference>
<sequence length="226" mass="25231">MKAAFLGDELSLKDLLIDHGFGPARGRYLRSIADGSEYLHLLCQFPSLRTIEFEIEAVIQVSDAFLVKLASSLPQLEHLSLVPRPCFPFKIAQGSDELPTFSGLLAVAERCPHLSTLRLAVRAALPRENRDTNVGPPPVVPSSNDSTRILDLFTTPVNDRVEASAVSAFLHSTFPNLERFRVALRVADNQDSPEEEKARNNACEQWSRIVEDMREAHRDKDILVDE</sequence>
<keyword evidence="2" id="KW-1185">Reference proteome</keyword>
<evidence type="ECO:0000313" key="1">
    <source>
        <dbReference type="EMBL" id="TFK89526.1"/>
    </source>
</evidence>
<dbReference type="InParanoid" id="A0A5C3PIX7"/>
<name>A0A5C3PIX7_9APHY</name>
<dbReference type="AlphaFoldDB" id="A0A5C3PIX7"/>
<gene>
    <name evidence="1" type="ORF">K466DRAFT_486631</name>
</gene>
<dbReference type="Gene3D" id="3.80.10.10">
    <property type="entry name" value="Ribonuclease Inhibitor"/>
    <property type="match status" value="1"/>
</dbReference>
<proteinExistence type="predicted"/>
<dbReference type="STRING" id="1314778.A0A5C3PIX7"/>